<feature type="signal peptide" evidence="1">
    <location>
        <begin position="1"/>
        <end position="37"/>
    </location>
</feature>
<accession>A0ABW6ZRM4</accession>
<evidence type="ECO:0000313" key="3">
    <source>
        <dbReference type="Proteomes" id="UP001604002"/>
    </source>
</evidence>
<name>A0ABW6ZRM4_9HYPH</name>
<comment type="caution">
    <text evidence="2">The sequence shown here is derived from an EMBL/GenBank/DDBJ whole genome shotgun (WGS) entry which is preliminary data.</text>
</comment>
<dbReference type="Proteomes" id="UP001604002">
    <property type="component" value="Unassembled WGS sequence"/>
</dbReference>
<evidence type="ECO:0000256" key="1">
    <source>
        <dbReference type="SAM" id="SignalP"/>
    </source>
</evidence>
<organism evidence="2 3">
    <name type="scientific">Xanthobacter oligotrophicus</name>
    <dbReference type="NCBI Taxonomy" id="2607286"/>
    <lineage>
        <taxon>Bacteria</taxon>
        <taxon>Pseudomonadati</taxon>
        <taxon>Pseudomonadota</taxon>
        <taxon>Alphaproteobacteria</taxon>
        <taxon>Hyphomicrobiales</taxon>
        <taxon>Xanthobacteraceae</taxon>
        <taxon>Xanthobacter</taxon>
    </lineage>
</organism>
<feature type="chain" id="PRO_5045459305" description="Glycine zipper domain-containing protein" evidence="1">
    <location>
        <begin position="38"/>
        <end position="97"/>
    </location>
</feature>
<dbReference type="RefSeq" id="WP_393991364.1">
    <property type="nucleotide sequence ID" value="NZ_JBAFVH010000002.1"/>
</dbReference>
<reference evidence="2 3" key="1">
    <citation type="submission" date="2024-02" db="EMBL/GenBank/DDBJ databases">
        <title>Expansion and revision of Xanthobacter and proposal of Roseixanthobacter gen. nov.</title>
        <authorList>
            <person name="Soltysiak M.P.M."/>
            <person name="Jalihal A."/>
            <person name="Ory A."/>
            <person name="Chrisophersen C."/>
            <person name="Lee A.D."/>
            <person name="Boulton J."/>
            <person name="Springer M."/>
        </authorList>
    </citation>
    <scope>NUCLEOTIDE SEQUENCE [LARGE SCALE GENOMIC DNA]</scope>
    <source>
        <strain evidence="2 3">23A</strain>
    </source>
</reference>
<evidence type="ECO:0000313" key="2">
    <source>
        <dbReference type="EMBL" id="MFG1371366.1"/>
    </source>
</evidence>
<proteinExistence type="predicted"/>
<sequence>MTCVPTSRSANTRLGRRLLAVPVLGLALVFGATQASAQGVVRGAQQGAAVGKKAAGPMGAVVGGTVGGITGGIVGGVKGVFGIPQNTRVHKTSTRYR</sequence>
<keyword evidence="1" id="KW-0732">Signal</keyword>
<keyword evidence="3" id="KW-1185">Reference proteome</keyword>
<gene>
    <name evidence="2" type="ORF">V5F32_04240</name>
</gene>
<dbReference type="EMBL" id="JBAFVH010000002">
    <property type="protein sequence ID" value="MFG1371366.1"/>
    <property type="molecule type" value="Genomic_DNA"/>
</dbReference>
<protein>
    <recommendedName>
        <fullName evidence="4">Glycine zipper domain-containing protein</fullName>
    </recommendedName>
</protein>
<evidence type="ECO:0008006" key="4">
    <source>
        <dbReference type="Google" id="ProtNLM"/>
    </source>
</evidence>